<dbReference type="InterPro" id="IPR043129">
    <property type="entry name" value="ATPase_NBD"/>
</dbReference>
<comment type="similarity">
    <text evidence="1">Belongs to the actin family.</text>
</comment>
<comment type="caution">
    <text evidence="3">The sequence shown here is derived from an EMBL/GenBank/DDBJ whole genome shotgun (WGS) entry which is preliminary data.</text>
</comment>
<reference evidence="3" key="1">
    <citation type="submission" date="2020-11" db="EMBL/GenBank/DDBJ databases">
        <title>Kefir isolates.</title>
        <authorList>
            <person name="Marcisauskas S."/>
            <person name="Kim Y."/>
            <person name="Blasche S."/>
        </authorList>
    </citation>
    <scope>NUCLEOTIDE SEQUENCE</scope>
    <source>
        <strain evidence="3">Olga-1</strain>
    </source>
</reference>
<dbReference type="SUPFAM" id="SSF53067">
    <property type="entry name" value="Actin-like ATPase domain"/>
    <property type="match status" value="2"/>
</dbReference>
<dbReference type="PANTHER" id="PTHR11937">
    <property type="entry name" value="ACTIN"/>
    <property type="match status" value="1"/>
</dbReference>
<dbReference type="Gene3D" id="3.30.420.40">
    <property type="match status" value="2"/>
</dbReference>
<feature type="region of interest" description="Disordered" evidence="2">
    <location>
        <begin position="792"/>
        <end position="847"/>
    </location>
</feature>
<proteinExistence type="inferred from homology"/>
<evidence type="ECO:0000313" key="3">
    <source>
        <dbReference type="EMBL" id="KAG0691083.1"/>
    </source>
</evidence>
<feature type="region of interest" description="Disordered" evidence="2">
    <location>
        <begin position="88"/>
        <end position="148"/>
    </location>
</feature>
<dbReference type="Gene3D" id="3.90.640.10">
    <property type="entry name" value="Actin, Chain A, domain 4"/>
    <property type="match status" value="1"/>
</dbReference>
<gene>
    <name evidence="3" type="primary">ARP8</name>
    <name evidence="3" type="ORF">C6P40_005310</name>
</gene>
<dbReference type="Proteomes" id="UP000697127">
    <property type="component" value="Unassembled WGS sequence"/>
</dbReference>
<feature type="compositionally biased region" description="Low complexity" evidence="2">
    <location>
        <begin position="88"/>
        <end position="120"/>
    </location>
</feature>
<feature type="region of interest" description="Disordered" evidence="2">
    <location>
        <begin position="1"/>
        <end position="25"/>
    </location>
</feature>
<evidence type="ECO:0000256" key="2">
    <source>
        <dbReference type="SAM" id="MobiDB-lite"/>
    </source>
</evidence>
<organism evidence="3 4">
    <name type="scientific">Pichia californica</name>
    <dbReference type="NCBI Taxonomy" id="460514"/>
    <lineage>
        <taxon>Eukaryota</taxon>
        <taxon>Fungi</taxon>
        <taxon>Dikarya</taxon>
        <taxon>Ascomycota</taxon>
        <taxon>Saccharomycotina</taxon>
        <taxon>Pichiomycetes</taxon>
        <taxon>Pichiales</taxon>
        <taxon>Pichiaceae</taxon>
        <taxon>Pichia</taxon>
    </lineage>
</organism>
<dbReference type="SMART" id="SM00268">
    <property type="entry name" value="ACTIN"/>
    <property type="match status" value="1"/>
</dbReference>
<name>A0A9P7BIH3_9ASCO</name>
<feature type="compositionally biased region" description="Basic and acidic residues" evidence="2">
    <location>
        <begin position="137"/>
        <end position="147"/>
    </location>
</feature>
<sequence length="921" mass="105379">MPPAAKRGNPTTDPGILLKRKKDRQKANEKLQLRLDEQGVKRTDIENNLLFSSIPQVLLINQKNYYTEYLKKDDNYRIIRNMREKINNNINNNDINNNSSNNKKSLNNTGKSKKTNNYDNNDMDIDDDNDEVDADDERNNGDGEKTLVIHPGSHGIKIGWADDVDPVLVPNLIGYIKMNDIMNSIENDNVNKSDIENLDPPRHLVETSVEEDEESEKYIVLDDDLEFNANRKPIKSSFKERMKYYKRRLLPNCHDACFKFNIKQQIQGPTIEDISEDVSLNSSHQNKFIKAKEWIKLTGRNYVIGDEVMRLDNENEWIIRSPFLFSSVGSLSTSNKISSVELGFNEQDINYSSTEEILGDIELILCHTILNKFNINRRSDFKKINVVLVIPSLYRKSYVESMMEILLKRLNFKNATLIQEGMSASFGLGLSTGCIVDIGSSSIHICCIDDGSILEDTRVSLDYGMSDVIRFWGKSLIQQQFPYTKVNFENLKDWKLIEGTFADHGTFDDSKIVIQLGNAPLYENNNKIKKYQFKCFDEGIICPMGMFYPEIFNEESNKLIIDNKDKQKNRILLGKISPIKKIHDPLFEGKSNKFTGYSNIDPISILQDLQRTDVKISELKIEELLELLVELSELFINSNTIGSGRRGKTNDISSKLKSRYRNAHYAQQRKQGEIERNIKENKELTTNSMRQNMTPLDRAIIESITVSGLNDQSKIEKMYSNICLVGGGGRLEGFDSMLMDRLHINRNEILGSSKLIEAINLIKSWKREFDREQKIRIKEKQEKEKILEKEERERLDKEVGKDKDSSTKNKIGDGDGDDDNDNGGADDDDVSDHEGEEKSSDENESFSLNKEQIQEIITLLSEGTSMNIDITGKGDVDPVNLGWKGGCIYARLKIIDEMWMNGADWDILGSRALTYGSLFNY</sequence>
<accession>A0A9P7BIH3</accession>
<keyword evidence="4" id="KW-1185">Reference proteome</keyword>
<dbReference type="AlphaFoldDB" id="A0A9P7BIH3"/>
<feature type="compositionally biased region" description="Acidic residues" evidence="2">
    <location>
        <begin position="121"/>
        <end position="136"/>
    </location>
</feature>
<protein>
    <submittedName>
        <fullName evidence="3">Actin-like protein arp8</fullName>
    </submittedName>
</protein>
<feature type="compositionally biased region" description="Acidic residues" evidence="2">
    <location>
        <begin position="814"/>
        <end position="831"/>
    </location>
</feature>
<dbReference type="Pfam" id="PF00022">
    <property type="entry name" value="Actin"/>
    <property type="match status" value="1"/>
</dbReference>
<feature type="compositionally biased region" description="Basic and acidic residues" evidence="2">
    <location>
        <begin position="792"/>
        <end position="813"/>
    </location>
</feature>
<dbReference type="EMBL" id="PUHW01000009">
    <property type="protein sequence ID" value="KAG0691083.1"/>
    <property type="molecule type" value="Genomic_DNA"/>
</dbReference>
<evidence type="ECO:0000256" key="1">
    <source>
        <dbReference type="RuleBase" id="RU000487"/>
    </source>
</evidence>
<evidence type="ECO:0000313" key="4">
    <source>
        <dbReference type="Proteomes" id="UP000697127"/>
    </source>
</evidence>
<dbReference type="Gene3D" id="3.30.420.580">
    <property type="match status" value="1"/>
</dbReference>
<feature type="compositionally biased region" description="Basic and acidic residues" evidence="2">
    <location>
        <begin position="832"/>
        <end position="841"/>
    </location>
</feature>
<dbReference type="InterPro" id="IPR004000">
    <property type="entry name" value="Actin"/>
</dbReference>